<protein>
    <submittedName>
        <fullName evidence="2">Uncharacterized protein</fullName>
    </submittedName>
</protein>
<dbReference type="AlphaFoldDB" id="B8IBV7"/>
<name>B8IBV7_METNO</name>
<evidence type="ECO:0000256" key="1">
    <source>
        <dbReference type="SAM" id="MobiDB-lite"/>
    </source>
</evidence>
<proteinExistence type="predicted"/>
<feature type="region of interest" description="Disordered" evidence="1">
    <location>
        <begin position="1"/>
        <end position="38"/>
    </location>
</feature>
<organism evidence="2 3">
    <name type="scientific">Methylobacterium nodulans (strain LMG 21967 / CNCM I-2342 / ORS 2060)</name>
    <dbReference type="NCBI Taxonomy" id="460265"/>
    <lineage>
        <taxon>Bacteria</taxon>
        <taxon>Pseudomonadati</taxon>
        <taxon>Pseudomonadota</taxon>
        <taxon>Alphaproteobacteria</taxon>
        <taxon>Hyphomicrobiales</taxon>
        <taxon>Methylobacteriaceae</taxon>
        <taxon>Methylobacterium</taxon>
    </lineage>
</organism>
<dbReference type="STRING" id="460265.Mnod_6352"/>
<dbReference type="EMBL" id="CP001349">
    <property type="protein sequence ID" value="ACL61139.1"/>
    <property type="molecule type" value="Genomic_DNA"/>
</dbReference>
<reference evidence="2 3" key="1">
    <citation type="submission" date="2009-01" db="EMBL/GenBank/DDBJ databases">
        <title>Complete sequence of chromosome of Methylobacterium nodulans ORS 2060.</title>
        <authorList>
            <consortium name="US DOE Joint Genome Institute"/>
            <person name="Lucas S."/>
            <person name="Copeland A."/>
            <person name="Lapidus A."/>
            <person name="Glavina del Rio T."/>
            <person name="Dalin E."/>
            <person name="Tice H."/>
            <person name="Bruce D."/>
            <person name="Goodwin L."/>
            <person name="Pitluck S."/>
            <person name="Sims D."/>
            <person name="Brettin T."/>
            <person name="Detter J.C."/>
            <person name="Han C."/>
            <person name="Larimer F."/>
            <person name="Land M."/>
            <person name="Hauser L."/>
            <person name="Kyrpides N."/>
            <person name="Ivanova N."/>
            <person name="Marx C.J."/>
            <person name="Richardson P."/>
        </authorList>
    </citation>
    <scope>NUCLEOTIDE SEQUENCE [LARGE SCALE GENOMIC DNA]</scope>
    <source>
        <strain evidence="3">LMG 21967 / CNCM I-2342 / ORS 2060</strain>
    </source>
</reference>
<sequence>MFLVDHIRGARKGLTAGTGEAGQREDSPGPGPDTGSPLARLAERRRHMAGPSITGNMTSRRIRSGFVSAMRIRL</sequence>
<dbReference type="KEGG" id="mno:Mnod_6352"/>
<evidence type="ECO:0000313" key="3">
    <source>
        <dbReference type="Proteomes" id="UP000008207"/>
    </source>
</evidence>
<dbReference type="Proteomes" id="UP000008207">
    <property type="component" value="Chromosome"/>
</dbReference>
<keyword evidence="3" id="KW-1185">Reference proteome</keyword>
<gene>
    <name evidence="2" type="ordered locus">Mnod_6352</name>
</gene>
<evidence type="ECO:0000313" key="2">
    <source>
        <dbReference type="EMBL" id="ACL61139.1"/>
    </source>
</evidence>
<accession>B8IBV7</accession>
<dbReference type="HOGENOM" id="CLU_2683638_0_0_5"/>